<dbReference type="InterPro" id="IPR011079">
    <property type="entry name" value="Ala_racemase_C"/>
</dbReference>
<feature type="active site" description="Proton acceptor; specific for L-alanine" evidence="4">
    <location>
        <position position="269"/>
    </location>
</feature>
<comment type="catalytic activity">
    <reaction evidence="4">
        <text>L-alanine = D-alanine</text>
        <dbReference type="Rhea" id="RHEA:20249"/>
        <dbReference type="ChEBI" id="CHEBI:57416"/>
        <dbReference type="ChEBI" id="CHEBI:57972"/>
        <dbReference type="EC" id="5.1.1.1"/>
    </reaction>
</comment>
<dbReference type="Gene3D" id="3.20.20.10">
    <property type="entry name" value="Alanine racemase"/>
    <property type="match status" value="1"/>
</dbReference>
<keyword evidence="3 4" id="KW-0413">Isomerase</keyword>
<comment type="pathway">
    <text evidence="4">Amino-acid biosynthesis; D-alanine biosynthesis; D-alanine from L-alanine: step 1/1.</text>
</comment>
<dbReference type="PANTHER" id="PTHR30511">
    <property type="entry name" value="ALANINE RACEMASE"/>
    <property type="match status" value="1"/>
</dbReference>
<evidence type="ECO:0000259" key="5">
    <source>
        <dbReference type="SMART" id="SM01005"/>
    </source>
</evidence>
<dbReference type="EMBL" id="JAGGLB010000002">
    <property type="protein sequence ID" value="MBP1989128.1"/>
    <property type="molecule type" value="Genomic_DNA"/>
</dbReference>
<dbReference type="SUPFAM" id="SSF51419">
    <property type="entry name" value="PLP-binding barrel"/>
    <property type="match status" value="1"/>
</dbReference>
<comment type="caution">
    <text evidence="6">The sequence shown here is derived from an EMBL/GenBank/DDBJ whole genome shotgun (WGS) entry which is preliminary data.</text>
</comment>
<keyword evidence="7" id="KW-1185">Reference proteome</keyword>
<dbReference type="Gene3D" id="2.40.37.10">
    <property type="entry name" value="Lyase, Ornithine Decarboxylase, Chain A, domain 1"/>
    <property type="match status" value="1"/>
</dbReference>
<name>A0ABS4INN4_9BACL</name>
<proteinExistence type="inferred from homology"/>
<dbReference type="PANTHER" id="PTHR30511:SF0">
    <property type="entry name" value="ALANINE RACEMASE, CATABOLIC-RELATED"/>
    <property type="match status" value="1"/>
</dbReference>
<dbReference type="GO" id="GO:0008784">
    <property type="term" value="F:alanine racemase activity"/>
    <property type="evidence" value="ECO:0007669"/>
    <property type="project" value="UniProtKB-EC"/>
</dbReference>
<comment type="cofactor">
    <cofactor evidence="1 4">
        <name>pyridoxal 5'-phosphate</name>
        <dbReference type="ChEBI" id="CHEBI:597326"/>
    </cofactor>
</comment>
<dbReference type="SUPFAM" id="SSF50621">
    <property type="entry name" value="Alanine racemase C-terminal domain-like"/>
    <property type="match status" value="1"/>
</dbReference>
<dbReference type="HAMAP" id="MF_01201">
    <property type="entry name" value="Ala_racemase"/>
    <property type="match status" value="1"/>
</dbReference>
<feature type="domain" description="Alanine racemase C-terminal" evidence="5">
    <location>
        <begin position="248"/>
        <end position="376"/>
    </location>
</feature>
<evidence type="ECO:0000256" key="3">
    <source>
        <dbReference type="ARBA" id="ARBA00023235"/>
    </source>
</evidence>
<feature type="binding site" evidence="4">
    <location>
        <position position="138"/>
    </location>
    <ligand>
        <name>substrate</name>
    </ligand>
</feature>
<dbReference type="RefSeq" id="WP_209969964.1">
    <property type="nucleotide sequence ID" value="NZ_JAGGLB010000002.1"/>
</dbReference>
<dbReference type="Pfam" id="PF01168">
    <property type="entry name" value="Ala_racemase_N"/>
    <property type="match status" value="1"/>
</dbReference>
<dbReference type="InterPro" id="IPR000821">
    <property type="entry name" value="Ala_racemase"/>
</dbReference>
<evidence type="ECO:0000256" key="2">
    <source>
        <dbReference type="ARBA" id="ARBA00022898"/>
    </source>
</evidence>
<dbReference type="CDD" id="cd00430">
    <property type="entry name" value="PLPDE_III_AR"/>
    <property type="match status" value="1"/>
</dbReference>
<sequence>MNTFSYRNTWVEISLDAIYQNAAMFKAKLSESCLLMAVVKADGYGHGAEEVARSAIQAGANYLGVAFLEEALQLRKAGIEHPILLLGYTPPHAVEAAVKHHITITVGSDAELQQLIACTEQLGMQARTHLKVDSGMSRLGLTTFDEAQALCEKAAGSRFVKLEGLFTHFATAESEDSSFTDQQFQFFTSLIEHLEKHQIHIPIKHCCNSAGTINFPHMHLDMVRIGISLYGLLPSGADSHPAYPLQPAMSLKSEISSIRSVAKQQSVSYGRTFQTMKTSQIATLPIGYADGVPRLLSNIGSVLIRGQRVPIAGRICMDQMMLDVTGLPDVQIGDEVTLIGRCGELSISSNEIAALTHSINYEVVCSIGKRVPRVYTQNGHPMKIKGHLI</sequence>
<evidence type="ECO:0000256" key="1">
    <source>
        <dbReference type="ARBA" id="ARBA00001933"/>
    </source>
</evidence>
<dbReference type="PROSITE" id="PS00395">
    <property type="entry name" value="ALANINE_RACEMASE"/>
    <property type="match status" value="1"/>
</dbReference>
<evidence type="ECO:0000313" key="7">
    <source>
        <dbReference type="Proteomes" id="UP001519287"/>
    </source>
</evidence>
<feature type="binding site" evidence="4">
    <location>
        <position position="317"/>
    </location>
    <ligand>
        <name>substrate</name>
    </ligand>
</feature>
<dbReference type="SMART" id="SM01005">
    <property type="entry name" value="Ala_racemase_C"/>
    <property type="match status" value="1"/>
</dbReference>
<reference evidence="6 7" key="1">
    <citation type="submission" date="2021-03" db="EMBL/GenBank/DDBJ databases">
        <title>Genomic Encyclopedia of Type Strains, Phase IV (KMG-IV): sequencing the most valuable type-strain genomes for metagenomic binning, comparative biology and taxonomic classification.</title>
        <authorList>
            <person name="Goeker M."/>
        </authorList>
    </citation>
    <scope>NUCLEOTIDE SEQUENCE [LARGE SCALE GENOMIC DNA]</scope>
    <source>
        <strain evidence="6 7">DSM 26048</strain>
    </source>
</reference>
<feature type="modified residue" description="N6-(pyridoxal phosphate)lysine" evidence="4">
    <location>
        <position position="40"/>
    </location>
</feature>
<keyword evidence="2 4" id="KW-0663">Pyridoxal phosphate</keyword>
<evidence type="ECO:0000313" key="6">
    <source>
        <dbReference type="EMBL" id="MBP1989128.1"/>
    </source>
</evidence>
<dbReference type="Pfam" id="PF00842">
    <property type="entry name" value="Ala_racemase_C"/>
    <property type="match status" value="1"/>
</dbReference>
<evidence type="ECO:0000256" key="4">
    <source>
        <dbReference type="HAMAP-Rule" id="MF_01201"/>
    </source>
</evidence>
<dbReference type="NCBIfam" id="TIGR00492">
    <property type="entry name" value="alr"/>
    <property type="match status" value="1"/>
</dbReference>
<comment type="similarity">
    <text evidence="4">Belongs to the alanine racemase family.</text>
</comment>
<comment type="function">
    <text evidence="4">Catalyzes the interconversion of L-alanine and D-alanine. May also act on other amino acids.</text>
</comment>
<dbReference type="PRINTS" id="PR00992">
    <property type="entry name" value="ALARACEMASE"/>
</dbReference>
<dbReference type="InterPro" id="IPR029066">
    <property type="entry name" value="PLP-binding_barrel"/>
</dbReference>
<dbReference type="InterPro" id="IPR001608">
    <property type="entry name" value="Ala_racemase_N"/>
</dbReference>
<dbReference type="EC" id="5.1.1.1" evidence="4"/>
<gene>
    <name evidence="6" type="ORF">J2Z66_000723</name>
</gene>
<protein>
    <recommendedName>
        <fullName evidence="4">Alanine racemase</fullName>
        <ecNumber evidence="4">5.1.1.1</ecNumber>
    </recommendedName>
</protein>
<dbReference type="InterPro" id="IPR020622">
    <property type="entry name" value="Ala_racemase_pyridoxalP-BS"/>
</dbReference>
<dbReference type="Proteomes" id="UP001519287">
    <property type="component" value="Unassembled WGS sequence"/>
</dbReference>
<dbReference type="InterPro" id="IPR009006">
    <property type="entry name" value="Ala_racemase/Decarboxylase_C"/>
</dbReference>
<organism evidence="6 7">
    <name type="scientific">Paenibacillus eucommiae</name>
    <dbReference type="NCBI Taxonomy" id="1355755"/>
    <lineage>
        <taxon>Bacteria</taxon>
        <taxon>Bacillati</taxon>
        <taxon>Bacillota</taxon>
        <taxon>Bacilli</taxon>
        <taxon>Bacillales</taxon>
        <taxon>Paenibacillaceae</taxon>
        <taxon>Paenibacillus</taxon>
    </lineage>
</organism>
<accession>A0ABS4INN4</accession>
<feature type="active site" description="Proton acceptor; specific for D-alanine" evidence="4">
    <location>
        <position position="40"/>
    </location>
</feature>